<dbReference type="OrthoDB" id="2939220at2"/>
<evidence type="ECO:0000313" key="4">
    <source>
        <dbReference type="EMBL" id="SIR43498.1"/>
    </source>
</evidence>
<gene>
    <name evidence="3" type="ORF">B1B05_15365</name>
    <name evidence="4" type="ORF">SAMN05443094_10863</name>
</gene>
<keyword evidence="6" id="KW-1185">Reference proteome</keyword>
<proteinExistence type="predicted"/>
<evidence type="ECO:0000313" key="6">
    <source>
        <dbReference type="Proteomes" id="UP000215545"/>
    </source>
</evidence>
<evidence type="ECO:0000256" key="1">
    <source>
        <dbReference type="SAM" id="Phobius"/>
    </source>
</evidence>
<organism evidence="4 5">
    <name type="scientific">Domibacillus enclensis</name>
    <dbReference type="NCBI Taxonomy" id="1017273"/>
    <lineage>
        <taxon>Bacteria</taxon>
        <taxon>Bacillati</taxon>
        <taxon>Bacillota</taxon>
        <taxon>Bacilli</taxon>
        <taxon>Bacillales</taxon>
        <taxon>Bacillaceae</taxon>
        <taxon>Domibacillus</taxon>
    </lineage>
</organism>
<dbReference type="Pfam" id="PF13038">
    <property type="entry name" value="DUF3899"/>
    <property type="match status" value="1"/>
</dbReference>
<dbReference type="Proteomes" id="UP000186385">
    <property type="component" value="Unassembled WGS sequence"/>
</dbReference>
<name>A0A1N7AWW5_9BACI</name>
<dbReference type="InterPro" id="IPR025007">
    <property type="entry name" value="DUF3899"/>
</dbReference>
<reference evidence="4 5" key="1">
    <citation type="submission" date="2017-01" db="EMBL/GenBank/DDBJ databases">
        <authorList>
            <person name="Mah S.A."/>
            <person name="Swanson W.J."/>
            <person name="Moy G.W."/>
            <person name="Vacquier V.D."/>
        </authorList>
    </citation>
    <scope>NUCLEOTIDE SEQUENCE [LARGE SCALE GENOMIC DNA]</scope>
    <source>
        <strain evidence="4 5">NIO-1016</strain>
    </source>
</reference>
<feature type="transmembrane region" description="Helical" evidence="1">
    <location>
        <begin position="104"/>
        <end position="122"/>
    </location>
</feature>
<accession>A0A1N7AWW5</accession>
<dbReference type="RefSeq" id="WP_045850627.1">
    <property type="nucleotide sequence ID" value="NZ_FTLX01000008.1"/>
</dbReference>
<evidence type="ECO:0000313" key="5">
    <source>
        <dbReference type="Proteomes" id="UP000186385"/>
    </source>
</evidence>
<keyword evidence="1" id="KW-0472">Membrane</keyword>
<reference evidence="3" key="3">
    <citation type="submission" date="2017-03" db="EMBL/GenBank/DDBJ databases">
        <authorList>
            <person name="Dastager S.G."/>
            <person name="Neurgaonkar P.S."/>
            <person name="Dharne M.S."/>
        </authorList>
    </citation>
    <scope>NUCLEOTIDE SEQUENCE</scope>
    <source>
        <strain evidence="3">DSM 25145</strain>
    </source>
</reference>
<keyword evidence="1" id="KW-0812">Transmembrane</keyword>
<sequence length="124" mass="14016">MKKKIGLLFFILFISSIGFSFFQTHFVRALIDSLFMIGLLLFIIGVSLFVQEKGVFNGVVHGFKRLRKSSHEGAYTAQFDDLDQTGEIHEDYAARKPEHWTKPLLLTGATAVLLTLLFSYILSS</sequence>
<keyword evidence="1" id="KW-1133">Transmembrane helix</keyword>
<dbReference type="Proteomes" id="UP000215545">
    <property type="component" value="Unassembled WGS sequence"/>
</dbReference>
<dbReference type="AlphaFoldDB" id="A0A1N7AWW5"/>
<evidence type="ECO:0000259" key="2">
    <source>
        <dbReference type="Pfam" id="PF13038"/>
    </source>
</evidence>
<evidence type="ECO:0000313" key="3">
    <source>
        <dbReference type="EMBL" id="OXS75110.1"/>
    </source>
</evidence>
<dbReference type="EMBL" id="MWSK01000008">
    <property type="protein sequence ID" value="OXS75110.1"/>
    <property type="molecule type" value="Genomic_DNA"/>
</dbReference>
<protein>
    <recommendedName>
        <fullName evidence="2">DUF3899 domain-containing protein</fullName>
    </recommendedName>
</protein>
<dbReference type="STRING" id="1017273.SAMN05443094_10863"/>
<feature type="transmembrane region" description="Helical" evidence="1">
    <location>
        <begin position="30"/>
        <end position="50"/>
    </location>
</feature>
<feature type="domain" description="DUF3899" evidence="2">
    <location>
        <begin position="31"/>
        <end position="119"/>
    </location>
</feature>
<reference evidence="6" key="2">
    <citation type="submission" date="2017-03" db="EMBL/GenBank/DDBJ databases">
        <title>Bacillus sp. V-88(T) DSM27956, whole genome shotgun sequencing project.</title>
        <authorList>
            <person name="Dastager S.G."/>
            <person name="Neurgaonkar P.S."/>
            <person name="Dharne M.S."/>
        </authorList>
    </citation>
    <scope>NUCLEOTIDE SEQUENCE [LARGE SCALE GENOMIC DNA]</scope>
    <source>
        <strain evidence="6">DSM 25145</strain>
    </source>
</reference>
<dbReference type="EMBL" id="FTLX01000008">
    <property type="protein sequence ID" value="SIR43498.1"/>
    <property type="molecule type" value="Genomic_DNA"/>
</dbReference>